<dbReference type="EMBL" id="JACEEZ010025751">
    <property type="protein sequence ID" value="KAG0697857.1"/>
    <property type="molecule type" value="Genomic_DNA"/>
</dbReference>
<evidence type="ECO:0000313" key="2">
    <source>
        <dbReference type="EMBL" id="KAG0697857.1"/>
    </source>
</evidence>
<proteinExistence type="predicted"/>
<dbReference type="AlphaFoldDB" id="A0A8J8WE75"/>
<dbReference type="Proteomes" id="UP000770661">
    <property type="component" value="Unassembled WGS sequence"/>
</dbReference>
<sequence length="178" mass="20685">MWRKNSETEGEYLSVPEDDCETESEYLSAPEDACETEGKYLSAPEDDWNIERELSPYMEEEEVGYEGHIISHDMGDDDDISKQTTKLLVVGNTLQRKFSYCSMEVKLELFRSHCYSIYCNSLWSRFKVAILNRLKVCHNYIIKRLLELPRWFSSSLGFARNGIKSGCDPSTIRVQLKK</sequence>
<dbReference type="OrthoDB" id="10014409at2759"/>
<comment type="caution">
    <text evidence="2">The sequence shown here is derived from an EMBL/GenBank/DDBJ whole genome shotgun (WGS) entry which is preliminary data.</text>
</comment>
<organism evidence="2 3">
    <name type="scientific">Chionoecetes opilio</name>
    <name type="common">Atlantic snow crab</name>
    <name type="synonym">Cancer opilio</name>
    <dbReference type="NCBI Taxonomy" id="41210"/>
    <lineage>
        <taxon>Eukaryota</taxon>
        <taxon>Metazoa</taxon>
        <taxon>Ecdysozoa</taxon>
        <taxon>Arthropoda</taxon>
        <taxon>Crustacea</taxon>
        <taxon>Multicrustacea</taxon>
        <taxon>Malacostraca</taxon>
        <taxon>Eumalacostraca</taxon>
        <taxon>Eucarida</taxon>
        <taxon>Decapoda</taxon>
        <taxon>Pleocyemata</taxon>
        <taxon>Brachyura</taxon>
        <taxon>Eubrachyura</taxon>
        <taxon>Majoidea</taxon>
        <taxon>Majidae</taxon>
        <taxon>Chionoecetes</taxon>
    </lineage>
</organism>
<feature type="region of interest" description="Disordered" evidence="1">
    <location>
        <begin position="1"/>
        <end position="33"/>
    </location>
</feature>
<name>A0A8J8WE75_CHIOP</name>
<keyword evidence="3" id="KW-1185">Reference proteome</keyword>
<evidence type="ECO:0000313" key="3">
    <source>
        <dbReference type="Proteomes" id="UP000770661"/>
    </source>
</evidence>
<accession>A0A8J8WE75</accession>
<reference evidence="2" key="1">
    <citation type="submission" date="2020-07" db="EMBL/GenBank/DDBJ databases">
        <title>The High-quality genome of the commercially important snow crab, Chionoecetes opilio.</title>
        <authorList>
            <person name="Jeong J.-H."/>
            <person name="Ryu S."/>
        </authorList>
    </citation>
    <scope>NUCLEOTIDE SEQUENCE</scope>
    <source>
        <strain evidence="2">MADBK_172401_WGS</strain>
        <tissue evidence="2">Digestive gland</tissue>
    </source>
</reference>
<evidence type="ECO:0000256" key="1">
    <source>
        <dbReference type="SAM" id="MobiDB-lite"/>
    </source>
</evidence>
<protein>
    <submittedName>
        <fullName evidence="2">Uncharacterized protein</fullName>
    </submittedName>
</protein>
<gene>
    <name evidence="2" type="ORF">GWK47_026209</name>
</gene>